<keyword evidence="9" id="KW-1185">Reference proteome</keyword>
<evidence type="ECO:0008006" key="10">
    <source>
        <dbReference type="Google" id="ProtNLM"/>
    </source>
</evidence>
<evidence type="ECO:0000256" key="3">
    <source>
        <dbReference type="ARBA" id="ARBA00022729"/>
    </source>
</evidence>
<evidence type="ECO:0000259" key="7">
    <source>
        <dbReference type="Pfam" id="PF14322"/>
    </source>
</evidence>
<accession>A0A1B8U506</accession>
<organism evidence="8 9">
    <name type="scientific">Polaribacter reichenbachii</name>
    <dbReference type="NCBI Taxonomy" id="996801"/>
    <lineage>
        <taxon>Bacteria</taxon>
        <taxon>Pseudomonadati</taxon>
        <taxon>Bacteroidota</taxon>
        <taxon>Flavobacteriia</taxon>
        <taxon>Flavobacteriales</taxon>
        <taxon>Flavobacteriaceae</taxon>
    </lineage>
</organism>
<reference evidence="9" key="1">
    <citation type="submission" date="2016-02" db="EMBL/GenBank/DDBJ databases">
        <title>Paenibacillus sp. LPB0068, isolated from Crassostrea gigas.</title>
        <authorList>
            <person name="Shin S.-K."/>
            <person name="Yi H."/>
        </authorList>
    </citation>
    <scope>NUCLEOTIDE SEQUENCE [LARGE SCALE GENOMIC DNA]</scope>
    <source>
        <strain evidence="9">KCTC 23969</strain>
    </source>
</reference>
<name>A0A1B8U506_9FLAO</name>
<evidence type="ECO:0000256" key="1">
    <source>
        <dbReference type="ARBA" id="ARBA00004442"/>
    </source>
</evidence>
<dbReference type="InterPro" id="IPR011990">
    <property type="entry name" value="TPR-like_helical_dom_sf"/>
</dbReference>
<evidence type="ECO:0000313" key="9">
    <source>
        <dbReference type="Proteomes" id="UP000092612"/>
    </source>
</evidence>
<dbReference type="Pfam" id="PF07980">
    <property type="entry name" value="SusD_RagB"/>
    <property type="match status" value="1"/>
</dbReference>
<comment type="subcellular location">
    <subcellularLocation>
        <location evidence="1">Cell outer membrane</location>
    </subcellularLocation>
</comment>
<evidence type="ECO:0000256" key="5">
    <source>
        <dbReference type="ARBA" id="ARBA00023237"/>
    </source>
</evidence>
<evidence type="ECO:0000256" key="4">
    <source>
        <dbReference type="ARBA" id="ARBA00023136"/>
    </source>
</evidence>
<dbReference type="InterPro" id="IPR033985">
    <property type="entry name" value="SusD-like_N"/>
</dbReference>
<comment type="caution">
    <text evidence="8">The sequence shown here is derived from an EMBL/GenBank/DDBJ whole genome shotgun (WGS) entry which is preliminary data.</text>
</comment>
<evidence type="ECO:0000259" key="6">
    <source>
        <dbReference type="Pfam" id="PF07980"/>
    </source>
</evidence>
<dbReference type="InterPro" id="IPR012944">
    <property type="entry name" value="SusD_RagB_dom"/>
</dbReference>
<keyword evidence="4" id="KW-0472">Membrane</keyword>
<dbReference type="Gene3D" id="1.25.40.390">
    <property type="match status" value="1"/>
</dbReference>
<dbReference type="SUPFAM" id="SSF48452">
    <property type="entry name" value="TPR-like"/>
    <property type="match status" value="1"/>
</dbReference>
<proteinExistence type="inferred from homology"/>
<evidence type="ECO:0000256" key="2">
    <source>
        <dbReference type="ARBA" id="ARBA00006275"/>
    </source>
</evidence>
<feature type="domain" description="RagB/SusD" evidence="6">
    <location>
        <begin position="330"/>
        <end position="495"/>
    </location>
</feature>
<dbReference type="CDD" id="cd08977">
    <property type="entry name" value="SusD"/>
    <property type="match status" value="1"/>
</dbReference>
<dbReference type="Proteomes" id="UP000092612">
    <property type="component" value="Unassembled WGS sequence"/>
</dbReference>
<protein>
    <recommendedName>
        <fullName evidence="10">Carbohydrate-binding protein SusD</fullName>
    </recommendedName>
</protein>
<dbReference type="Pfam" id="PF14322">
    <property type="entry name" value="SusD-like_3"/>
    <property type="match status" value="1"/>
</dbReference>
<dbReference type="AlphaFoldDB" id="A0A1B8U506"/>
<dbReference type="KEGG" id="prn:BW723_00015"/>
<sequence length="497" mass="55514">MQKTVKQLFVLITLIFLISCSNNLEEEPRGKVNDPESIYKQYANLEATVMAMYAGIRGDANWSRGFATSAYMTTMFGADDLTTQIGGNKGEFREFDSFNKSANNGAMMNLWRGCYNAILNANEVIEYSYLTIGDQDEINNLLGQAYFVRAFSYFYLVRTWGRIPLYTSAKTLPTDISLSDVEDVYEVMIDDLLQAENFLPSTQSLLGLPSQGAAKALLSEVYLTQAGWPLNVQSSYRLAADKAKEVIDNKGIYGYDLLPDFASLWLRNFDNSSESIFSLQYDNSDGANAFHITGKASMPEGEENGWDDFFVELNFFNEFPEGARKNATFRTNFLTSDGNTVHYTNSATKHPYYAKFRDGAVDESNPSTATFFNNAAYMLIRYAEVLLIYAEAQARADSSPNSSAYDALNQVRVRAGLTPLSGLGTDEFIEAVIDEKGWELAGEGQRWYDLIRTEKVAEVINSRSIEEQVKVIGSTGTDNYYAPIPESEILLNPNLGN</sequence>
<feature type="domain" description="SusD-like N-terminal" evidence="7">
    <location>
        <begin position="43"/>
        <end position="223"/>
    </location>
</feature>
<dbReference type="OrthoDB" id="5694214at2"/>
<dbReference type="GO" id="GO:0009279">
    <property type="term" value="C:cell outer membrane"/>
    <property type="evidence" value="ECO:0007669"/>
    <property type="project" value="UniProtKB-SubCell"/>
</dbReference>
<dbReference type="RefSeq" id="WP_068358421.1">
    <property type="nucleotide sequence ID" value="NZ_CP019337.1"/>
</dbReference>
<dbReference type="EMBL" id="LSFL01000010">
    <property type="protein sequence ID" value="OBY66931.1"/>
    <property type="molecule type" value="Genomic_DNA"/>
</dbReference>
<dbReference type="PROSITE" id="PS51257">
    <property type="entry name" value="PROKAR_LIPOPROTEIN"/>
    <property type="match status" value="1"/>
</dbReference>
<evidence type="ECO:0000313" key="8">
    <source>
        <dbReference type="EMBL" id="OBY66931.1"/>
    </source>
</evidence>
<keyword evidence="5" id="KW-0998">Cell outer membrane</keyword>
<gene>
    <name evidence="8" type="ORF">LPB301_04915</name>
</gene>
<keyword evidence="3" id="KW-0732">Signal</keyword>
<dbReference type="STRING" id="996801.BW723_00015"/>
<comment type="similarity">
    <text evidence="2">Belongs to the SusD family.</text>
</comment>